<accession>A0ABV8Y1X1</accession>
<protein>
    <submittedName>
        <fullName evidence="1">Uncharacterized protein</fullName>
    </submittedName>
</protein>
<dbReference type="EMBL" id="JBHSEN010000002">
    <property type="protein sequence ID" value="MFC4430550.1"/>
    <property type="molecule type" value="Genomic_DNA"/>
</dbReference>
<proteinExistence type="predicted"/>
<sequence>MNTSDLESDLTRSVEQDRALYAAGYRAGLEQGRTEVSCAHIHPEIAASVAEMFPDWDGATAAQRRSIIRFRHEQHQGVKV</sequence>
<keyword evidence="2" id="KW-1185">Reference proteome</keyword>
<gene>
    <name evidence="1" type="ORF">ACFO0K_12800</name>
</gene>
<comment type="caution">
    <text evidence="1">The sequence shown here is derived from an EMBL/GenBank/DDBJ whole genome shotgun (WGS) entry which is preliminary data.</text>
</comment>
<reference evidence="2" key="1">
    <citation type="journal article" date="2019" name="Int. J. Syst. Evol. Microbiol.">
        <title>The Global Catalogue of Microorganisms (GCM) 10K type strain sequencing project: providing services to taxonomists for standard genome sequencing and annotation.</title>
        <authorList>
            <consortium name="The Broad Institute Genomics Platform"/>
            <consortium name="The Broad Institute Genome Sequencing Center for Infectious Disease"/>
            <person name="Wu L."/>
            <person name="Ma J."/>
        </authorList>
    </citation>
    <scope>NUCLEOTIDE SEQUENCE [LARGE SCALE GENOMIC DNA]</scope>
    <source>
        <strain evidence="2">CGMCC 1.12125</strain>
    </source>
</reference>
<name>A0ABV8Y1X1_9MICC</name>
<evidence type="ECO:0000313" key="2">
    <source>
        <dbReference type="Proteomes" id="UP001595965"/>
    </source>
</evidence>
<organism evidence="1 2">
    <name type="scientific">Citricoccus alkalitolerans</name>
    <dbReference type="NCBI Taxonomy" id="246603"/>
    <lineage>
        <taxon>Bacteria</taxon>
        <taxon>Bacillati</taxon>
        <taxon>Actinomycetota</taxon>
        <taxon>Actinomycetes</taxon>
        <taxon>Micrococcales</taxon>
        <taxon>Micrococcaceae</taxon>
        <taxon>Citricoccus</taxon>
    </lineage>
</organism>
<dbReference type="Proteomes" id="UP001595965">
    <property type="component" value="Unassembled WGS sequence"/>
</dbReference>
<evidence type="ECO:0000313" key="1">
    <source>
        <dbReference type="EMBL" id="MFC4430550.1"/>
    </source>
</evidence>
<dbReference type="RefSeq" id="WP_344226279.1">
    <property type="nucleotide sequence ID" value="NZ_BAAALH010000001.1"/>
</dbReference>